<keyword evidence="7" id="KW-1185">Reference proteome</keyword>
<reference evidence="7" key="1">
    <citation type="journal article" date="2019" name="Int. J. Syst. Evol. Microbiol.">
        <title>The Global Catalogue of Microorganisms (GCM) 10K type strain sequencing project: providing services to taxonomists for standard genome sequencing and annotation.</title>
        <authorList>
            <consortium name="The Broad Institute Genomics Platform"/>
            <consortium name="The Broad Institute Genome Sequencing Center for Infectious Disease"/>
            <person name="Wu L."/>
            <person name="Ma J."/>
        </authorList>
    </citation>
    <scope>NUCLEOTIDE SEQUENCE [LARGE SCALE GENOMIC DNA]</scope>
    <source>
        <strain evidence="7">JCM 16014</strain>
    </source>
</reference>
<dbReference type="Pfam" id="PF00933">
    <property type="entry name" value="Glyco_hydro_3"/>
    <property type="match status" value="1"/>
</dbReference>
<dbReference type="InterPro" id="IPR036962">
    <property type="entry name" value="Glyco_hydro_3_N_sf"/>
</dbReference>
<dbReference type="Gene3D" id="3.20.20.300">
    <property type="entry name" value="Glycoside hydrolase, family 3, N-terminal domain"/>
    <property type="match status" value="1"/>
</dbReference>
<dbReference type="PANTHER" id="PTHR30480:SF16">
    <property type="entry name" value="GLYCOSIDE HYDROLASE FAMILY 3 DOMAIN PROTEIN"/>
    <property type="match status" value="1"/>
</dbReference>
<comment type="similarity">
    <text evidence="1">Belongs to the glycosyl hydrolase 3 family.</text>
</comment>
<keyword evidence="3" id="KW-0326">Glycosidase</keyword>
<dbReference type="InterPro" id="IPR001764">
    <property type="entry name" value="Glyco_hydro_3_N"/>
</dbReference>
<comment type="caution">
    <text evidence="6">The sequence shown here is derived from an EMBL/GenBank/DDBJ whole genome shotgun (WGS) entry which is preliminary data.</text>
</comment>
<feature type="region of interest" description="Disordered" evidence="4">
    <location>
        <begin position="341"/>
        <end position="372"/>
    </location>
</feature>
<evidence type="ECO:0000259" key="5">
    <source>
        <dbReference type="Pfam" id="PF00933"/>
    </source>
</evidence>
<sequence>MGDQLLRDAAAVLQPGFVNDDSGRVPDWVRRALAEDGLGGIAYYGRNIAATPERTGELSAALRAENPHVLVAVDEEGGDVTRLDVATGSAFPGNYALGHVDDPELTARVAGEIGQVLRRSGINLNYAPDCDVNTNPDNPVIGTRSFGSDPEVAARHSAAYVRGLQAVGVAGCAKHFPGHGDTAVDSHHGLPLVQHSDAEWDKHLAPFRAAIAAGVKSVMTAHILAPRYDAEFPSTMSRKVLVDLLRGELGFTGLVVTDGIEMGAIADTYGVAEGTVLALAAGVDAVCVGGGLRDEVDYLMLRDALVAAVKAGRLPAERLHDAATRVRELGAWAAAQRATLEEGTHAAGSGPAPTGGAGVPAPPAAVPTANGAHGESVGLAAARRAVSVSGPPLAPLTGPAAVLEFVPVANNAAGTAVPWGLSPVLAELPAGSTAVRFVQPGAVTGFAGDSPDGERPTQSALSYTAAAVSEAVAAAAGRPLVLVVRDAHRHAWMASALAAVTAVRPDAVVVEMGIAYGLGEKSVGATQVASHGAALVSGLAVARVLVEGTA</sequence>
<dbReference type="RefSeq" id="WP_344670257.1">
    <property type="nucleotide sequence ID" value="NZ_BAAAQN010000058.1"/>
</dbReference>
<feature type="domain" description="Glycoside hydrolase family 3 N-terminal" evidence="5">
    <location>
        <begin position="29"/>
        <end position="328"/>
    </location>
</feature>
<dbReference type="PANTHER" id="PTHR30480">
    <property type="entry name" value="BETA-HEXOSAMINIDASE-RELATED"/>
    <property type="match status" value="1"/>
</dbReference>
<accession>A0ABP5GT13</accession>
<evidence type="ECO:0000313" key="7">
    <source>
        <dbReference type="Proteomes" id="UP001500751"/>
    </source>
</evidence>
<dbReference type="EMBL" id="BAAAQN010000058">
    <property type="protein sequence ID" value="GAA2054187.1"/>
    <property type="molecule type" value="Genomic_DNA"/>
</dbReference>
<evidence type="ECO:0000256" key="3">
    <source>
        <dbReference type="ARBA" id="ARBA00023295"/>
    </source>
</evidence>
<dbReference type="Proteomes" id="UP001500751">
    <property type="component" value="Unassembled WGS sequence"/>
</dbReference>
<evidence type="ECO:0000313" key="6">
    <source>
        <dbReference type="EMBL" id="GAA2054187.1"/>
    </source>
</evidence>
<protein>
    <submittedName>
        <fullName evidence="6">Glycoside hydrolase family 3 protein</fullName>
    </submittedName>
</protein>
<dbReference type="InterPro" id="IPR050226">
    <property type="entry name" value="NagZ_Beta-hexosaminidase"/>
</dbReference>
<evidence type="ECO:0000256" key="2">
    <source>
        <dbReference type="ARBA" id="ARBA00022801"/>
    </source>
</evidence>
<gene>
    <name evidence="6" type="ORF">GCM10009839_72830</name>
</gene>
<evidence type="ECO:0000256" key="1">
    <source>
        <dbReference type="ARBA" id="ARBA00005336"/>
    </source>
</evidence>
<dbReference type="InterPro" id="IPR017853">
    <property type="entry name" value="GH"/>
</dbReference>
<dbReference type="SUPFAM" id="SSF51445">
    <property type="entry name" value="(Trans)glycosidases"/>
    <property type="match status" value="1"/>
</dbReference>
<proteinExistence type="inferred from homology"/>
<keyword evidence="2 6" id="KW-0378">Hydrolase</keyword>
<evidence type="ECO:0000256" key="4">
    <source>
        <dbReference type="SAM" id="MobiDB-lite"/>
    </source>
</evidence>
<organism evidence="6 7">
    <name type="scientific">Catenulispora yoronensis</name>
    <dbReference type="NCBI Taxonomy" id="450799"/>
    <lineage>
        <taxon>Bacteria</taxon>
        <taxon>Bacillati</taxon>
        <taxon>Actinomycetota</taxon>
        <taxon>Actinomycetes</taxon>
        <taxon>Catenulisporales</taxon>
        <taxon>Catenulisporaceae</taxon>
        <taxon>Catenulispora</taxon>
    </lineage>
</organism>
<dbReference type="GO" id="GO:0016787">
    <property type="term" value="F:hydrolase activity"/>
    <property type="evidence" value="ECO:0007669"/>
    <property type="project" value="UniProtKB-KW"/>
</dbReference>
<name>A0ABP5GT13_9ACTN</name>